<dbReference type="Pfam" id="PF03205">
    <property type="entry name" value="MobB"/>
    <property type="match status" value="1"/>
</dbReference>
<dbReference type="InterPro" id="IPR004435">
    <property type="entry name" value="MobB_dom"/>
</dbReference>
<protein>
    <submittedName>
        <fullName evidence="2">Molybdopterin-guanine dinucleotide biosynthesis protein B</fullName>
    </submittedName>
</protein>
<name>A0A545U8B1_9GAMM</name>
<sequence length="250" mass="27546">MWPIMDSTTTGCVDLDQGAQHVVGYYPRYKHGCGANVFDKQPFGRAVFWQSRAWRSSNPEVDKSMKAFGLVGWSGSGCTDLLIRLIRYYRLRNLLVSTVKLASVRDDEGVISMESRRLRGAGCEQAVFLRPGEWHSADEDFSHTDALAALLRKMTPVDLVLIEGLKEITQPKLLLVHPKLHHQLENTQLLATACPNVVGLVAEEPTAGLNALDLPVLKAADTGKIAAFICRTCLVPVKAEVFALPGQHAR</sequence>
<dbReference type="OrthoDB" id="9804758at2"/>
<keyword evidence="3" id="KW-1185">Reference proteome</keyword>
<evidence type="ECO:0000259" key="1">
    <source>
        <dbReference type="Pfam" id="PF03205"/>
    </source>
</evidence>
<accession>A0A545U8B1</accession>
<dbReference type="InterPro" id="IPR027417">
    <property type="entry name" value="P-loop_NTPase"/>
</dbReference>
<dbReference type="SUPFAM" id="SSF52540">
    <property type="entry name" value="P-loop containing nucleoside triphosphate hydrolases"/>
    <property type="match status" value="1"/>
</dbReference>
<dbReference type="GO" id="GO:0005525">
    <property type="term" value="F:GTP binding"/>
    <property type="evidence" value="ECO:0007669"/>
    <property type="project" value="InterPro"/>
</dbReference>
<dbReference type="Gene3D" id="3.40.50.300">
    <property type="entry name" value="P-loop containing nucleotide triphosphate hydrolases"/>
    <property type="match status" value="1"/>
</dbReference>
<organism evidence="2 3">
    <name type="scientific">Exilibacterium tricleocarpae</name>
    <dbReference type="NCBI Taxonomy" id="2591008"/>
    <lineage>
        <taxon>Bacteria</taxon>
        <taxon>Pseudomonadati</taxon>
        <taxon>Pseudomonadota</taxon>
        <taxon>Gammaproteobacteria</taxon>
        <taxon>Cellvibrionales</taxon>
        <taxon>Cellvibrionaceae</taxon>
        <taxon>Exilibacterium</taxon>
    </lineage>
</organism>
<dbReference type="PANTHER" id="PTHR40072">
    <property type="entry name" value="MOLYBDOPTERIN-GUANINE DINUCLEOTIDE BIOSYNTHESIS ADAPTER PROTEIN-RELATED"/>
    <property type="match status" value="1"/>
</dbReference>
<dbReference type="InterPro" id="IPR052539">
    <property type="entry name" value="MGD_biosynthesis_adapter"/>
</dbReference>
<proteinExistence type="predicted"/>
<reference evidence="2 3" key="1">
    <citation type="submission" date="2019-06" db="EMBL/GenBank/DDBJ databases">
        <title>Whole genome sequence for Cellvibrionaceae sp. R142.</title>
        <authorList>
            <person name="Wang G."/>
        </authorList>
    </citation>
    <scope>NUCLEOTIDE SEQUENCE [LARGE SCALE GENOMIC DNA]</scope>
    <source>
        <strain evidence="2 3">R142</strain>
    </source>
</reference>
<dbReference type="PANTHER" id="PTHR40072:SF1">
    <property type="entry name" value="MOLYBDOPTERIN-GUANINE DINUCLEOTIDE BIOSYNTHESIS ADAPTER PROTEIN"/>
    <property type="match status" value="1"/>
</dbReference>
<dbReference type="GO" id="GO:0006777">
    <property type="term" value="P:Mo-molybdopterin cofactor biosynthetic process"/>
    <property type="evidence" value="ECO:0007669"/>
    <property type="project" value="InterPro"/>
</dbReference>
<comment type="caution">
    <text evidence="2">The sequence shown here is derived from an EMBL/GenBank/DDBJ whole genome shotgun (WGS) entry which is preliminary data.</text>
</comment>
<feature type="domain" description="Molybdopterin-guanine dinucleotide biosynthesis protein B (MobB)" evidence="1">
    <location>
        <begin position="68"/>
        <end position="193"/>
    </location>
</feature>
<dbReference type="Proteomes" id="UP000319732">
    <property type="component" value="Unassembled WGS sequence"/>
</dbReference>
<evidence type="ECO:0000313" key="2">
    <source>
        <dbReference type="EMBL" id="TQV85715.1"/>
    </source>
</evidence>
<dbReference type="EMBL" id="VHSG01000003">
    <property type="protein sequence ID" value="TQV85715.1"/>
    <property type="molecule type" value="Genomic_DNA"/>
</dbReference>
<dbReference type="AlphaFoldDB" id="A0A545U8B1"/>
<gene>
    <name evidence="2" type="ORF">FKG94_02410</name>
</gene>
<evidence type="ECO:0000313" key="3">
    <source>
        <dbReference type="Proteomes" id="UP000319732"/>
    </source>
</evidence>